<dbReference type="InterPro" id="IPR036879">
    <property type="entry name" value="TF_MADSbox_sf"/>
</dbReference>
<dbReference type="SUPFAM" id="SSF55455">
    <property type="entry name" value="SRF-like"/>
    <property type="match status" value="1"/>
</dbReference>
<dbReference type="Proteomes" id="UP000215914">
    <property type="component" value="Unassembled WGS sequence"/>
</dbReference>
<accession>A0A9K3HKM7</accession>
<evidence type="ECO:0000256" key="1">
    <source>
        <dbReference type="ARBA" id="ARBA00004123"/>
    </source>
</evidence>
<evidence type="ECO:0000313" key="8">
    <source>
        <dbReference type="Proteomes" id="UP000215914"/>
    </source>
</evidence>
<dbReference type="Gramene" id="mRNA:HanXRQr2_Chr11g0468331">
    <property type="protein sequence ID" value="CDS:HanXRQr2_Chr11g0468331.1"/>
    <property type="gene ID" value="HanXRQr2_Chr11g0468331"/>
</dbReference>
<evidence type="ECO:0000259" key="6">
    <source>
        <dbReference type="PROSITE" id="PS50066"/>
    </source>
</evidence>
<dbReference type="EMBL" id="MNCJ02000326">
    <property type="protein sequence ID" value="KAF5780114.1"/>
    <property type="molecule type" value="Genomic_DNA"/>
</dbReference>
<dbReference type="GO" id="GO:0000981">
    <property type="term" value="F:DNA-binding transcription factor activity, RNA polymerase II-specific"/>
    <property type="evidence" value="ECO:0000318"/>
    <property type="project" value="GO_Central"/>
</dbReference>
<dbReference type="GO" id="GO:0045944">
    <property type="term" value="P:positive regulation of transcription by RNA polymerase II"/>
    <property type="evidence" value="ECO:0007669"/>
    <property type="project" value="InterPro"/>
</dbReference>
<proteinExistence type="predicted"/>
<dbReference type="PANTHER" id="PTHR11945:SF387">
    <property type="entry name" value="AGAMOUS-LIKE MADS-BOX PROTEIN AGL80"/>
    <property type="match status" value="1"/>
</dbReference>
<evidence type="ECO:0000313" key="7">
    <source>
        <dbReference type="EMBL" id="KAF5780114.1"/>
    </source>
</evidence>
<organism evidence="7 8">
    <name type="scientific">Helianthus annuus</name>
    <name type="common">Common sunflower</name>
    <dbReference type="NCBI Taxonomy" id="4232"/>
    <lineage>
        <taxon>Eukaryota</taxon>
        <taxon>Viridiplantae</taxon>
        <taxon>Streptophyta</taxon>
        <taxon>Embryophyta</taxon>
        <taxon>Tracheophyta</taxon>
        <taxon>Spermatophyta</taxon>
        <taxon>Magnoliopsida</taxon>
        <taxon>eudicotyledons</taxon>
        <taxon>Gunneridae</taxon>
        <taxon>Pentapetalae</taxon>
        <taxon>asterids</taxon>
        <taxon>campanulids</taxon>
        <taxon>Asterales</taxon>
        <taxon>Asteraceae</taxon>
        <taxon>Asteroideae</taxon>
        <taxon>Heliantheae alliance</taxon>
        <taxon>Heliantheae</taxon>
        <taxon>Helianthus</taxon>
    </lineage>
</organism>
<evidence type="ECO:0000256" key="4">
    <source>
        <dbReference type="ARBA" id="ARBA00023163"/>
    </source>
</evidence>
<keyword evidence="2" id="KW-0805">Transcription regulation</keyword>
<keyword evidence="4" id="KW-0804">Transcription</keyword>
<dbReference type="SMART" id="SM00432">
    <property type="entry name" value="MADS"/>
    <property type="match status" value="1"/>
</dbReference>
<feature type="domain" description="MADS-box" evidence="6">
    <location>
        <begin position="18"/>
        <end position="67"/>
    </location>
</feature>
<sequence>MCVYIWVCMYFCCSPNNMTRSMVMYQFIEDERVRNVTMRKRKASLMKKMNELKILCDVDACLVMYETDDSPPDVWPSPSEAHRVIQRFNKSPMWSPNALQDHSAYLEKQIAKMKKQLAKEKEKNMKHLMVKCLFDENALSEVNNQEVLDGVRSAIDSEIEAIDDMIKEAQEKAKKKMVFRTFF</sequence>
<dbReference type="PROSITE" id="PS50066">
    <property type="entry name" value="MADS_BOX_2"/>
    <property type="match status" value="1"/>
</dbReference>
<dbReference type="GO" id="GO:0006357">
    <property type="term" value="P:regulation of transcription by RNA polymerase II"/>
    <property type="evidence" value="ECO:0000318"/>
    <property type="project" value="GO_Central"/>
</dbReference>
<keyword evidence="8" id="KW-1185">Reference proteome</keyword>
<dbReference type="Pfam" id="PF00319">
    <property type="entry name" value="SRF-TF"/>
    <property type="match status" value="1"/>
</dbReference>
<reference evidence="7" key="1">
    <citation type="journal article" date="2017" name="Nature">
        <title>The sunflower genome provides insights into oil metabolism, flowering and Asterid evolution.</title>
        <authorList>
            <person name="Badouin H."/>
            <person name="Gouzy J."/>
            <person name="Grassa C.J."/>
            <person name="Murat F."/>
            <person name="Staton S.E."/>
            <person name="Cottret L."/>
            <person name="Lelandais-Briere C."/>
            <person name="Owens G.L."/>
            <person name="Carrere S."/>
            <person name="Mayjonade B."/>
            <person name="Legrand L."/>
            <person name="Gill N."/>
            <person name="Kane N.C."/>
            <person name="Bowers J.E."/>
            <person name="Hubner S."/>
            <person name="Bellec A."/>
            <person name="Berard A."/>
            <person name="Berges H."/>
            <person name="Blanchet N."/>
            <person name="Boniface M.C."/>
            <person name="Brunel D."/>
            <person name="Catrice O."/>
            <person name="Chaidir N."/>
            <person name="Claudel C."/>
            <person name="Donnadieu C."/>
            <person name="Faraut T."/>
            <person name="Fievet G."/>
            <person name="Helmstetter N."/>
            <person name="King M."/>
            <person name="Knapp S.J."/>
            <person name="Lai Z."/>
            <person name="Le Paslier M.C."/>
            <person name="Lippi Y."/>
            <person name="Lorenzon L."/>
            <person name="Mandel J.R."/>
            <person name="Marage G."/>
            <person name="Marchand G."/>
            <person name="Marquand E."/>
            <person name="Bret-Mestries E."/>
            <person name="Morien E."/>
            <person name="Nambeesan S."/>
            <person name="Nguyen T."/>
            <person name="Pegot-Espagnet P."/>
            <person name="Pouilly N."/>
            <person name="Raftis F."/>
            <person name="Sallet E."/>
            <person name="Schiex T."/>
            <person name="Thomas J."/>
            <person name="Vandecasteele C."/>
            <person name="Vares D."/>
            <person name="Vear F."/>
            <person name="Vautrin S."/>
            <person name="Crespi M."/>
            <person name="Mangin B."/>
            <person name="Burke J.M."/>
            <person name="Salse J."/>
            <person name="Munos S."/>
            <person name="Vincourt P."/>
            <person name="Rieseberg L.H."/>
            <person name="Langlade N.B."/>
        </authorList>
    </citation>
    <scope>NUCLEOTIDE SEQUENCE</scope>
    <source>
        <tissue evidence="7">Leaves</tissue>
    </source>
</reference>
<evidence type="ECO:0000256" key="3">
    <source>
        <dbReference type="ARBA" id="ARBA00023125"/>
    </source>
</evidence>
<dbReference type="GO" id="GO:0005634">
    <property type="term" value="C:nucleus"/>
    <property type="evidence" value="ECO:0007669"/>
    <property type="project" value="UniProtKB-SubCell"/>
</dbReference>
<evidence type="ECO:0000256" key="5">
    <source>
        <dbReference type="ARBA" id="ARBA00023242"/>
    </source>
</evidence>
<comment type="caution">
    <text evidence="7">The sequence shown here is derived from an EMBL/GenBank/DDBJ whole genome shotgun (WGS) entry which is preliminary data.</text>
</comment>
<dbReference type="PRINTS" id="PR00404">
    <property type="entry name" value="MADSDOMAIN"/>
</dbReference>
<protein>
    <submittedName>
        <fullName evidence="7">Transcription factor MADS-type1 family</fullName>
    </submittedName>
</protein>
<dbReference type="GO" id="GO:0000978">
    <property type="term" value="F:RNA polymerase II cis-regulatory region sequence-specific DNA binding"/>
    <property type="evidence" value="ECO:0000318"/>
    <property type="project" value="GO_Central"/>
</dbReference>
<dbReference type="InterPro" id="IPR002100">
    <property type="entry name" value="TF_MADSbox"/>
</dbReference>
<dbReference type="CDD" id="cd00266">
    <property type="entry name" value="MADS_SRF_like"/>
    <property type="match status" value="1"/>
</dbReference>
<comment type="subcellular location">
    <subcellularLocation>
        <location evidence="1">Nucleus</location>
    </subcellularLocation>
</comment>
<dbReference type="Gene3D" id="3.40.1810.10">
    <property type="entry name" value="Transcription factor, MADS-box"/>
    <property type="match status" value="1"/>
</dbReference>
<dbReference type="PANTHER" id="PTHR11945">
    <property type="entry name" value="MADS BOX PROTEIN"/>
    <property type="match status" value="1"/>
</dbReference>
<reference evidence="7" key="2">
    <citation type="submission" date="2020-06" db="EMBL/GenBank/DDBJ databases">
        <title>Helianthus annuus Genome sequencing and assembly Release 2.</title>
        <authorList>
            <person name="Gouzy J."/>
            <person name="Langlade N."/>
            <person name="Munos S."/>
        </authorList>
    </citation>
    <scope>NUCLEOTIDE SEQUENCE</scope>
    <source>
        <tissue evidence="7">Leaves</tissue>
    </source>
</reference>
<dbReference type="AlphaFoldDB" id="A0A9K3HKM7"/>
<keyword evidence="5" id="KW-0539">Nucleus</keyword>
<gene>
    <name evidence="7" type="ORF">HanXRQr2_Chr11g0468331</name>
</gene>
<name>A0A9K3HKM7_HELAN</name>
<keyword evidence="3" id="KW-0238">DNA-binding</keyword>
<dbReference type="InterPro" id="IPR033897">
    <property type="entry name" value="SRF-like_MADS-box"/>
</dbReference>
<dbReference type="GO" id="GO:0046983">
    <property type="term" value="F:protein dimerization activity"/>
    <property type="evidence" value="ECO:0007669"/>
    <property type="project" value="InterPro"/>
</dbReference>
<evidence type="ECO:0000256" key="2">
    <source>
        <dbReference type="ARBA" id="ARBA00023015"/>
    </source>
</evidence>